<dbReference type="InterPro" id="IPR050692">
    <property type="entry name" value="HTH_transcr_repressor_FabR"/>
</dbReference>
<sequence>MKVTVKVSPPKVVEAQGKRLLMDAALRLAAESRSLSNLGLRELAREAGLNPNTFYRHFKTVDDLGLAMIGEMAAQIRQPLRDLRRQAAQRAADSVREAAANALPLGIDLGRGRRVCCETVELFFAFVAENPQAFIIGMRELHGASPVLREALRRVMDDFADDMADDISELQLLPSLDKPAIRQVSSLISRQLFQQSLDYIEQPEMRAAICAQAQAQILMMFAGATLLQSLGVLNLSGQAHG</sequence>
<dbReference type="PANTHER" id="PTHR47752">
    <property type="entry name" value="HTH-TYPE TRANSCRIPTIONAL REPRESSOR FABR"/>
    <property type="match status" value="1"/>
</dbReference>
<reference evidence="4 5" key="1">
    <citation type="submission" date="2018-09" db="EMBL/GenBank/DDBJ databases">
        <authorList>
            <person name="Zhu H."/>
        </authorList>
    </citation>
    <scope>NUCLEOTIDE SEQUENCE [LARGE SCALE GENOMIC DNA]</scope>
    <source>
        <strain evidence="4 5">K1S02-6</strain>
    </source>
</reference>
<feature type="DNA-binding region" description="H-T-H motif" evidence="2">
    <location>
        <begin position="39"/>
        <end position="58"/>
    </location>
</feature>
<proteinExistence type="predicted"/>
<accession>A0A418XB44</accession>
<organism evidence="4 5">
    <name type="scientific">Pseudomonas cavernicola</name>
    <dbReference type="NCBI Taxonomy" id="2320866"/>
    <lineage>
        <taxon>Bacteria</taxon>
        <taxon>Pseudomonadati</taxon>
        <taxon>Pseudomonadota</taxon>
        <taxon>Gammaproteobacteria</taxon>
        <taxon>Pseudomonadales</taxon>
        <taxon>Pseudomonadaceae</taxon>
        <taxon>Pseudomonas</taxon>
    </lineage>
</organism>
<comment type="caution">
    <text evidence="4">The sequence shown here is derived from an EMBL/GenBank/DDBJ whole genome shotgun (WGS) entry which is preliminary data.</text>
</comment>
<dbReference type="SUPFAM" id="SSF46689">
    <property type="entry name" value="Homeodomain-like"/>
    <property type="match status" value="1"/>
</dbReference>
<dbReference type="EMBL" id="QYUR01000006">
    <property type="protein sequence ID" value="RJG09729.1"/>
    <property type="molecule type" value="Genomic_DNA"/>
</dbReference>
<keyword evidence="5" id="KW-1185">Reference proteome</keyword>
<dbReference type="Pfam" id="PF00440">
    <property type="entry name" value="TetR_N"/>
    <property type="match status" value="1"/>
</dbReference>
<dbReference type="PANTHER" id="PTHR47752:SF1">
    <property type="entry name" value="HTH-TYPE TRANSCRIPTIONAL REPRESSOR FABR"/>
    <property type="match status" value="1"/>
</dbReference>
<dbReference type="RefSeq" id="WP_119955422.1">
    <property type="nucleotide sequence ID" value="NZ_QYUR01000006.1"/>
</dbReference>
<dbReference type="PROSITE" id="PS50977">
    <property type="entry name" value="HTH_TETR_2"/>
    <property type="match status" value="1"/>
</dbReference>
<dbReference type="OrthoDB" id="8617654at2"/>
<dbReference type="InterPro" id="IPR001647">
    <property type="entry name" value="HTH_TetR"/>
</dbReference>
<dbReference type="Gene3D" id="1.10.357.10">
    <property type="entry name" value="Tetracycline Repressor, domain 2"/>
    <property type="match status" value="1"/>
</dbReference>
<name>A0A418XB44_9PSED</name>
<dbReference type="GO" id="GO:0003677">
    <property type="term" value="F:DNA binding"/>
    <property type="evidence" value="ECO:0007669"/>
    <property type="project" value="UniProtKB-UniRule"/>
</dbReference>
<dbReference type="AlphaFoldDB" id="A0A418XB44"/>
<evidence type="ECO:0000313" key="5">
    <source>
        <dbReference type="Proteomes" id="UP000284021"/>
    </source>
</evidence>
<protein>
    <submittedName>
        <fullName evidence="4">TetR family transcriptional regulator</fullName>
    </submittedName>
</protein>
<evidence type="ECO:0000259" key="3">
    <source>
        <dbReference type="PROSITE" id="PS50977"/>
    </source>
</evidence>
<dbReference type="InterPro" id="IPR009057">
    <property type="entry name" value="Homeodomain-like_sf"/>
</dbReference>
<gene>
    <name evidence="4" type="ORF">D3879_16805</name>
</gene>
<evidence type="ECO:0000256" key="2">
    <source>
        <dbReference type="PROSITE-ProRule" id="PRU00335"/>
    </source>
</evidence>
<feature type="domain" description="HTH tetR-type" evidence="3">
    <location>
        <begin position="15"/>
        <end position="76"/>
    </location>
</feature>
<evidence type="ECO:0000256" key="1">
    <source>
        <dbReference type="ARBA" id="ARBA00023125"/>
    </source>
</evidence>
<dbReference type="Gene3D" id="1.10.10.60">
    <property type="entry name" value="Homeodomain-like"/>
    <property type="match status" value="1"/>
</dbReference>
<dbReference type="Proteomes" id="UP000284021">
    <property type="component" value="Unassembled WGS sequence"/>
</dbReference>
<evidence type="ECO:0000313" key="4">
    <source>
        <dbReference type="EMBL" id="RJG09729.1"/>
    </source>
</evidence>
<keyword evidence="1 2" id="KW-0238">DNA-binding</keyword>